<evidence type="ECO:0000256" key="1">
    <source>
        <dbReference type="SAM" id="Coils"/>
    </source>
</evidence>
<evidence type="ECO:0000256" key="2">
    <source>
        <dbReference type="SAM" id="MobiDB-lite"/>
    </source>
</evidence>
<dbReference type="AlphaFoldDB" id="A0A1Y2HRX1"/>
<sequence>MAEASQDQGPADSDSRTGSRVSKRSASKVTGDVDSDEEAESGTVRSPLFPYDSVDEALAVEYPHFHTITDMRERRLIREIVDELARKLDEERTTAAQLRARCSNLERENNRLALELGRIKDMWHPVQAKELSWGKAARPETPKAMVLDRGQLELPGRPLVTFTTTIPGVTKSTYASRVGAEDQVLPKEPTDSGSSSQDGLDLLLFAAQHVDYLDFTAPQPPPSEVYQQRACGFPA</sequence>
<gene>
    <name evidence="3" type="ORF">BCR44DRAFT_1484389</name>
</gene>
<feature type="region of interest" description="Disordered" evidence="2">
    <location>
        <begin position="1"/>
        <end position="48"/>
    </location>
</feature>
<name>A0A1Y2HRX1_9FUNG</name>
<dbReference type="EMBL" id="MCFL01000015">
    <property type="protein sequence ID" value="ORZ36694.1"/>
    <property type="molecule type" value="Genomic_DNA"/>
</dbReference>
<protein>
    <submittedName>
        <fullName evidence="3">Uncharacterized protein</fullName>
    </submittedName>
</protein>
<evidence type="ECO:0000313" key="3">
    <source>
        <dbReference type="EMBL" id="ORZ36694.1"/>
    </source>
</evidence>
<proteinExistence type="predicted"/>
<comment type="caution">
    <text evidence="3">The sequence shown here is derived from an EMBL/GenBank/DDBJ whole genome shotgun (WGS) entry which is preliminary data.</text>
</comment>
<organism evidence="3 4">
    <name type="scientific">Catenaria anguillulae PL171</name>
    <dbReference type="NCBI Taxonomy" id="765915"/>
    <lineage>
        <taxon>Eukaryota</taxon>
        <taxon>Fungi</taxon>
        <taxon>Fungi incertae sedis</taxon>
        <taxon>Blastocladiomycota</taxon>
        <taxon>Blastocladiomycetes</taxon>
        <taxon>Blastocladiales</taxon>
        <taxon>Catenariaceae</taxon>
        <taxon>Catenaria</taxon>
    </lineage>
</organism>
<reference evidence="3 4" key="1">
    <citation type="submission" date="2016-07" db="EMBL/GenBank/DDBJ databases">
        <title>Pervasive Adenine N6-methylation of Active Genes in Fungi.</title>
        <authorList>
            <consortium name="DOE Joint Genome Institute"/>
            <person name="Mondo S.J."/>
            <person name="Dannebaum R.O."/>
            <person name="Kuo R.C."/>
            <person name="Labutti K."/>
            <person name="Haridas S."/>
            <person name="Kuo A."/>
            <person name="Salamov A."/>
            <person name="Ahrendt S.R."/>
            <person name="Lipzen A."/>
            <person name="Sullivan W."/>
            <person name="Andreopoulos W.B."/>
            <person name="Clum A."/>
            <person name="Lindquist E."/>
            <person name="Daum C."/>
            <person name="Ramamoorthy G.K."/>
            <person name="Gryganskyi A."/>
            <person name="Culley D."/>
            <person name="Magnuson J.K."/>
            <person name="James T.Y."/>
            <person name="O'Malley M.A."/>
            <person name="Stajich J.E."/>
            <person name="Spatafora J.W."/>
            <person name="Visel A."/>
            <person name="Grigoriev I.V."/>
        </authorList>
    </citation>
    <scope>NUCLEOTIDE SEQUENCE [LARGE SCALE GENOMIC DNA]</scope>
    <source>
        <strain evidence="3 4">PL171</strain>
    </source>
</reference>
<dbReference type="Proteomes" id="UP000193411">
    <property type="component" value="Unassembled WGS sequence"/>
</dbReference>
<feature type="coiled-coil region" evidence="1">
    <location>
        <begin position="81"/>
        <end position="122"/>
    </location>
</feature>
<keyword evidence="1" id="KW-0175">Coiled coil</keyword>
<keyword evidence="4" id="KW-1185">Reference proteome</keyword>
<accession>A0A1Y2HRX1</accession>
<evidence type="ECO:0000313" key="4">
    <source>
        <dbReference type="Proteomes" id="UP000193411"/>
    </source>
</evidence>